<dbReference type="Gene3D" id="3.40.1480.10">
    <property type="entry name" value="MOFRL domain"/>
    <property type="match status" value="1"/>
</dbReference>
<organism evidence="3 4">
    <name type="scientific">Polynucleobacter kasalickyi</name>
    <dbReference type="NCBI Taxonomy" id="1938817"/>
    <lineage>
        <taxon>Bacteria</taxon>
        <taxon>Pseudomonadati</taxon>
        <taxon>Pseudomonadota</taxon>
        <taxon>Betaproteobacteria</taxon>
        <taxon>Burkholderiales</taxon>
        <taxon>Burkholderiaceae</taxon>
        <taxon>Polynucleobacter</taxon>
    </lineage>
</organism>
<dbReference type="InterPro" id="IPR037035">
    <property type="entry name" value="GK-like_C_sf"/>
</dbReference>
<dbReference type="AlphaFoldDB" id="A0A1W1YPB4"/>
<evidence type="ECO:0000259" key="2">
    <source>
        <dbReference type="Pfam" id="PF13660"/>
    </source>
</evidence>
<dbReference type="PANTHER" id="PTHR12227:SF0">
    <property type="entry name" value="GLYCERATE KINASE"/>
    <property type="match status" value="1"/>
</dbReference>
<feature type="domain" description="MOFRL-associated" evidence="2">
    <location>
        <begin position="14"/>
        <end position="248"/>
    </location>
</feature>
<dbReference type="Gene3D" id="3.40.50.10180">
    <property type="entry name" value="Glycerate kinase, MOFRL-like N-terminal domain"/>
    <property type="match status" value="1"/>
</dbReference>
<proteinExistence type="predicted"/>
<accession>A0A1W1YPB4</accession>
<dbReference type="PANTHER" id="PTHR12227">
    <property type="entry name" value="GLYCERATE KINASE"/>
    <property type="match status" value="1"/>
</dbReference>
<dbReference type="SUPFAM" id="SSF82544">
    <property type="entry name" value="GckA/TtuD-like"/>
    <property type="match status" value="1"/>
</dbReference>
<evidence type="ECO:0000259" key="1">
    <source>
        <dbReference type="Pfam" id="PF05161"/>
    </source>
</evidence>
<feature type="domain" description="MOFRL" evidence="1">
    <location>
        <begin position="330"/>
        <end position="437"/>
    </location>
</feature>
<protein>
    <submittedName>
        <fullName evidence="3">Hydroxypyruvate reductase</fullName>
    </submittedName>
</protein>
<evidence type="ECO:0000313" key="4">
    <source>
        <dbReference type="Proteomes" id="UP000192708"/>
    </source>
</evidence>
<name>A0A1W1YPB4_9BURK</name>
<dbReference type="GO" id="GO:0005737">
    <property type="term" value="C:cytoplasm"/>
    <property type="evidence" value="ECO:0007669"/>
    <property type="project" value="TreeGrafter"/>
</dbReference>
<keyword evidence="4" id="KW-1185">Reference proteome</keyword>
<reference evidence="3 4" key="1">
    <citation type="submission" date="2017-04" db="EMBL/GenBank/DDBJ databases">
        <authorList>
            <person name="Afonso C.L."/>
            <person name="Miller P.J."/>
            <person name="Scott M.A."/>
            <person name="Spackman E."/>
            <person name="Goraichik I."/>
            <person name="Dimitrov K.M."/>
            <person name="Suarez D.L."/>
            <person name="Swayne D.E."/>
        </authorList>
    </citation>
    <scope>NUCLEOTIDE SEQUENCE [LARGE SCALE GENOMIC DNA]</scope>
    <source>
        <strain evidence="3 4">VK13</strain>
    </source>
</reference>
<gene>
    <name evidence="3" type="ORF">SAMN06296008_103237</name>
</gene>
<dbReference type="InterPro" id="IPR038614">
    <property type="entry name" value="GK_N_sf"/>
</dbReference>
<dbReference type="Pfam" id="PF13660">
    <property type="entry name" value="DUF4147"/>
    <property type="match status" value="1"/>
</dbReference>
<sequence length="446" mass="48043">MMKLASAKQVLFGAYQAALNVADPQIALPQALKKSFPNGLSGNCLVIGAGKAAASMADAFEKHAQSHWPDLQFRGVVVTRYEHDVATPLPNRKIIVRQAAHPVPDQACITASTEMLKCVQELKPEDHFIVLISGGGSSLLTLPVDGIELTDMQVLTQALLRSGAPIEQMNVVRKHLSQIQGGNLARLAVSRGVKVHAFIISDVIGDQPADIASGPCAVDPSTYLDAIHILQKYQLDESQISPKILKHLRDGVEGKISETLKKNDPEVLHIHNEVYATAMQSLHSAAKFCEAQGMQAIVLGDQISGESKEQAVVQLQQIQEFLNSKPDQAVALISGGETTVTIPSHIKGRGGRCAEFLLALLDASKDRKCFAALAADTDGIDGSENNAGAYFDDEVLGRAKELGLDSQYYLTIHDSYGFFAQVGGLVMTGPTLTNVNDFRILLMNFK</sequence>
<dbReference type="Pfam" id="PF05161">
    <property type="entry name" value="MOFRL"/>
    <property type="match status" value="1"/>
</dbReference>
<dbReference type="InterPro" id="IPR007835">
    <property type="entry name" value="MOFRL"/>
</dbReference>
<dbReference type="InterPro" id="IPR039760">
    <property type="entry name" value="MOFRL_protein"/>
</dbReference>
<dbReference type="Proteomes" id="UP000192708">
    <property type="component" value="Unassembled WGS sequence"/>
</dbReference>
<dbReference type="RefSeq" id="WP_234986893.1">
    <property type="nucleotide sequence ID" value="NZ_FWXJ01000003.1"/>
</dbReference>
<keyword evidence="3" id="KW-0670">Pyruvate</keyword>
<dbReference type="InterPro" id="IPR025286">
    <property type="entry name" value="MOFRL_assoc_dom"/>
</dbReference>
<dbReference type="GO" id="GO:0008887">
    <property type="term" value="F:glycerate kinase activity"/>
    <property type="evidence" value="ECO:0007669"/>
    <property type="project" value="InterPro"/>
</dbReference>
<dbReference type="EMBL" id="FWXJ01000003">
    <property type="protein sequence ID" value="SMC38035.1"/>
    <property type="molecule type" value="Genomic_DNA"/>
</dbReference>
<evidence type="ECO:0000313" key="3">
    <source>
        <dbReference type="EMBL" id="SMC38035.1"/>
    </source>
</evidence>
<dbReference type="STRING" id="1938817.SAMN06296008_103237"/>